<name>A0ABU6MKQ6_9BACI</name>
<dbReference type="Proteomes" id="UP001341444">
    <property type="component" value="Unassembled WGS sequence"/>
</dbReference>
<keyword evidence="2" id="KW-1185">Reference proteome</keyword>
<dbReference type="RefSeq" id="WP_157090576.1">
    <property type="nucleotide sequence ID" value="NZ_JARMAB010000030.1"/>
</dbReference>
<gene>
    <name evidence="1" type="ORF">P4T90_19585</name>
</gene>
<accession>A0ABU6MKQ6</accession>
<evidence type="ECO:0000313" key="1">
    <source>
        <dbReference type="EMBL" id="MED1205255.1"/>
    </source>
</evidence>
<protein>
    <submittedName>
        <fullName evidence="1">YqzH family protein</fullName>
    </submittedName>
</protein>
<organism evidence="1 2">
    <name type="scientific">Heyndrickxia acidicola</name>
    <dbReference type="NCBI Taxonomy" id="209389"/>
    <lineage>
        <taxon>Bacteria</taxon>
        <taxon>Bacillati</taxon>
        <taxon>Bacillota</taxon>
        <taxon>Bacilli</taxon>
        <taxon>Bacillales</taxon>
        <taxon>Bacillaceae</taxon>
        <taxon>Heyndrickxia</taxon>
    </lineage>
</organism>
<evidence type="ECO:0000313" key="2">
    <source>
        <dbReference type="Proteomes" id="UP001341444"/>
    </source>
</evidence>
<sequence length="50" mass="5979">MQTQFTVKMIRKCFEQYQYEFEVPPLSKEEYETLSKRALASLQEDPDTSN</sequence>
<comment type="caution">
    <text evidence="1">The sequence shown here is derived from an EMBL/GenBank/DDBJ whole genome shotgun (WGS) entry which is preliminary data.</text>
</comment>
<dbReference type="EMBL" id="JARMAB010000030">
    <property type="protein sequence ID" value="MED1205255.1"/>
    <property type="molecule type" value="Genomic_DNA"/>
</dbReference>
<dbReference type="Pfam" id="PF14164">
    <property type="entry name" value="YqzH"/>
    <property type="match status" value="1"/>
</dbReference>
<reference evidence="1 2" key="1">
    <citation type="submission" date="2023-03" db="EMBL/GenBank/DDBJ databases">
        <title>Bacillus Genome Sequencing.</title>
        <authorList>
            <person name="Dunlap C."/>
        </authorList>
    </citation>
    <scope>NUCLEOTIDE SEQUENCE [LARGE SCALE GENOMIC DNA]</scope>
    <source>
        <strain evidence="1 2">B-23453</strain>
    </source>
</reference>
<proteinExistence type="predicted"/>
<dbReference type="InterPro" id="IPR025546">
    <property type="entry name" value="YqzH"/>
</dbReference>